<dbReference type="PANTHER" id="PTHR18964">
    <property type="entry name" value="ROK (REPRESSOR, ORF, KINASE) FAMILY"/>
    <property type="match status" value="1"/>
</dbReference>
<organism evidence="1 2">
    <name type="scientific">Phytophthora citrophthora</name>
    <dbReference type="NCBI Taxonomy" id="4793"/>
    <lineage>
        <taxon>Eukaryota</taxon>
        <taxon>Sar</taxon>
        <taxon>Stramenopiles</taxon>
        <taxon>Oomycota</taxon>
        <taxon>Peronosporomycetes</taxon>
        <taxon>Peronosporales</taxon>
        <taxon>Peronosporaceae</taxon>
        <taxon>Phytophthora</taxon>
    </lineage>
</organism>
<accession>A0AAD9LTM8</accession>
<dbReference type="InterPro" id="IPR043129">
    <property type="entry name" value="ATPase_NBD"/>
</dbReference>
<dbReference type="GO" id="GO:0008761">
    <property type="term" value="F:UDP-N-acetylglucosamine 2-epimerase activity"/>
    <property type="evidence" value="ECO:0007669"/>
    <property type="project" value="TreeGrafter"/>
</dbReference>
<dbReference type="InterPro" id="IPR000600">
    <property type="entry name" value="ROK"/>
</dbReference>
<evidence type="ECO:0000313" key="1">
    <source>
        <dbReference type="EMBL" id="KAK1948246.1"/>
    </source>
</evidence>
<dbReference type="GO" id="GO:0009384">
    <property type="term" value="F:N-acylmannosamine kinase activity"/>
    <property type="evidence" value="ECO:0007669"/>
    <property type="project" value="TreeGrafter"/>
</dbReference>
<keyword evidence="2" id="KW-1185">Reference proteome</keyword>
<dbReference type="Proteomes" id="UP001259832">
    <property type="component" value="Unassembled WGS sequence"/>
</dbReference>
<dbReference type="Gene3D" id="3.30.420.40">
    <property type="match status" value="2"/>
</dbReference>
<dbReference type="PANTHER" id="PTHR18964:SF149">
    <property type="entry name" value="BIFUNCTIONAL UDP-N-ACETYLGLUCOSAMINE 2-EPIMERASE_N-ACETYLMANNOSAMINE KINASE"/>
    <property type="match status" value="1"/>
</dbReference>
<evidence type="ECO:0000313" key="2">
    <source>
        <dbReference type="Proteomes" id="UP001259832"/>
    </source>
</evidence>
<reference evidence="1" key="1">
    <citation type="submission" date="2023-08" db="EMBL/GenBank/DDBJ databases">
        <title>Reference Genome Resource for the Citrus Pathogen Phytophthora citrophthora.</title>
        <authorList>
            <person name="Moller H."/>
            <person name="Coetzee B."/>
            <person name="Rose L.J."/>
            <person name="Van Niekerk J.M."/>
        </authorList>
    </citation>
    <scope>NUCLEOTIDE SEQUENCE</scope>
    <source>
        <strain evidence="1">STE-U-9442</strain>
    </source>
</reference>
<gene>
    <name evidence="1" type="ORF">P3T76_000536</name>
</gene>
<dbReference type="Pfam" id="PF00480">
    <property type="entry name" value="ROK"/>
    <property type="match status" value="1"/>
</dbReference>
<sequence>MLRAQKNYEPGGRKPQDVVDLAAAVLHKLLVKQHLSLGELEVVGWGWAVLASWKTTALFMQVTVCNDADAAVLAEQWVGSAKDGIKTFIMLSMRPSCDVEFGLVADVTIEMDLLGREWVSALWLTGSWLEAGIILWKGDISLLSAMGDYVVALKGGALKPTVQAERLLLGPRNPCKQGEYQDWPHVVEDRGQPITSLERYFASALKFSFRSQAAVVHKQLLIMTAAVMFAGVDIGGTGVKVGVVTSEGVVVARGQENYHPDKHEPQNVVDLATRLGLGDLEAVGVGCPGVLEAGGIIRAAANFPSWMDVPLQQLFSETLGRPVTVCNDADAAILAEQWVGTAKGGIQDFIMLSVGFGVVANGELVRGGSNAIEGGHMIVERNGRPCGCSQRGCLEAYSSAGALMSQAQEHLRAGRDSSLAKYSEADINAEFVFKHAAEGDELCKHLIEEAADYLGFACVTFCRMLDPEKMVVHVFLMKIIVLSGGIAEAGETYIEQIRRAYAKHTWTKFPNPVRIEKASAGYDSGIIGAVAVCRNQRKGQ</sequence>
<dbReference type="SUPFAM" id="SSF53067">
    <property type="entry name" value="Actin-like ATPase domain"/>
    <property type="match status" value="2"/>
</dbReference>
<dbReference type="AlphaFoldDB" id="A0AAD9LTM8"/>
<proteinExistence type="predicted"/>
<name>A0AAD9LTM8_9STRA</name>
<protein>
    <submittedName>
        <fullName evidence="1">Glucokinase</fullName>
    </submittedName>
</protein>
<dbReference type="EMBL" id="JASMQC010000001">
    <property type="protein sequence ID" value="KAK1948246.1"/>
    <property type="molecule type" value="Genomic_DNA"/>
</dbReference>
<comment type="caution">
    <text evidence="1">The sequence shown here is derived from an EMBL/GenBank/DDBJ whole genome shotgun (WGS) entry which is preliminary data.</text>
</comment>